<dbReference type="Proteomes" id="UP000192596">
    <property type="component" value="Unassembled WGS sequence"/>
</dbReference>
<dbReference type="EMBL" id="NAJO01000013">
    <property type="protein sequence ID" value="OQO07924.1"/>
    <property type="molecule type" value="Genomic_DNA"/>
</dbReference>
<dbReference type="InParanoid" id="A0A1V8T9G9"/>
<gene>
    <name evidence="2" type="ORF">B0A48_06716</name>
</gene>
<dbReference type="Pfam" id="PF08719">
    <property type="entry name" value="NADAR"/>
    <property type="match status" value="1"/>
</dbReference>
<proteinExistence type="predicted"/>
<organism evidence="2 3">
    <name type="scientific">Cryoendolithus antarcticus</name>
    <dbReference type="NCBI Taxonomy" id="1507870"/>
    <lineage>
        <taxon>Eukaryota</taxon>
        <taxon>Fungi</taxon>
        <taxon>Dikarya</taxon>
        <taxon>Ascomycota</taxon>
        <taxon>Pezizomycotina</taxon>
        <taxon>Dothideomycetes</taxon>
        <taxon>Dothideomycetidae</taxon>
        <taxon>Cladosporiales</taxon>
        <taxon>Cladosporiaceae</taxon>
        <taxon>Cryoendolithus</taxon>
    </lineage>
</organism>
<name>A0A1V8T9G9_9PEZI</name>
<dbReference type="AlphaFoldDB" id="A0A1V8T9G9"/>
<reference evidence="3" key="1">
    <citation type="submission" date="2017-03" db="EMBL/GenBank/DDBJ databases">
        <title>Genomes of endolithic fungi from Antarctica.</title>
        <authorList>
            <person name="Coleine C."/>
            <person name="Masonjones S."/>
            <person name="Stajich J.E."/>
        </authorList>
    </citation>
    <scope>NUCLEOTIDE SEQUENCE [LARGE SCALE GENOMIC DNA]</scope>
    <source>
        <strain evidence="3">CCFEE 5527</strain>
    </source>
</reference>
<dbReference type="InterPro" id="IPR037238">
    <property type="entry name" value="YbiA-like_sf"/>
</dbReference>
<dbReference type="STRING" id="1507870.A0A1V8T9G9"/>
<feature type="domain" description="NADAR" evidence="1">
    <location>
        <begin position="16"/>
        <end position="171"/>
    </location>
</feature>
<dbReference type="NCBIfam" id="TIGR02464">
    <property type="entry name" value="ribofla_fusion"/>
    <property type="match status" value="1"/>
</dbReference>
<evidence type="ECO:0000259" key="1">
    <source>
        <dbReference type="Pfam" id="PF08719"/>
    </source>
</evidence>
<dbReference type="Gene3D" id="1.10.357.40">
    <property type="entry name" value="YbiA-like"/>
    <property type="match status" value="1"/>
</dbReference>
<dbReference type="SUPFAM" id="SSF143990">
    <property type="entry name" value="YbiA-like"/>
    <property type="match status" value="1"/>
</dbReference>
<dbReference type="InterPro" id="IPR012816">
    <property type="entry name" value="NADAR"/>
</dbReference>
<dbReference type="OrthoDB" id="206452at2759"/>
<evidence type="ECO:0000313" key="3">
    <source>
        <dbReference type="Proteomes" id="UP000192596"/>
    </source>
</evidence>
<evidence type="ECO:0000313" key="2">
    <source>
        <dbReference type="EMBL" id="OQO07924.1"/>
    </source>
</evidence>
<keyword evidence="3" id="KW-1185">Reference proteome</keyword>
<accession>A0A1V8T9G9</accession>
<sequence length="176" mass="20401">MVTTTITDDPSLGPVYFWREFEEPYGFMSQWYECPFEVDGVLYAHTEMWMMIQKAKLFGDEESASRMMQTTVPAEHQALGRKATGFNRPKWDEHKSRIVEEGNYHKFTMGKSSAEMAKLLLATGERELVESSPSDRIWGVGYHADNATENRHDWGENRLGKAMMVVRRKLREEAKL</sequence>
<protein>
    <recommendedName>
        <fullName evidence="1">NADAR domain-containing protein</fullName>
    </recommendedName>
</protein>
<comment type="caution">
    <text evidence="2">The sequence shown here is derived from an EMBL/GenBank/DDBJ whole genome shotgun (WGS) entry which is preliminary data.</text>
</comment>
<dbReference type="CDD" id="cd15457">
    <property type="entry name" value="NADAR"/>
    <property type="match status" value="1"/>
</dbReference>